<dbReference type="STRING" id="595528.A0A0D2X3N8"/>
<dbReference type="OMA" id="AFNKAMH"/>
<organism evidence="8 9">
    <name type="scientific">Capsaspora owczarzaki (strain ATCC 30864)</name>
    <dbReference type="NCBI Taxonomy" id="595528"/>
    <lineage>
        <taxon>Eukaryota</taxon>
        <taxon>Filasterea</taxon>
        <taxon>Capsaspora</taxon>
    </lineage>
</organism>
<dbReference type="GO" id="GO:0003838">
    <property type="term" value="F:sterol 24-C-methyltransferase activity"/>
    <property type="evidence" value="ECO:0007669"/>
    <property type="project" value="TreeGrafter"/>
</dbReference>
<dbReference type="PROSITE" id="PS51685">
    <property type="entry name" value="SAM_MT_ERG6_SMT"/>
    <property type="match status" value="1"/>
</dbReference>
<dbReference type="PANTHER" id="PTHR44068">
    <property type="entry name" value="ZGC:194242"/>
    <property type="match status" value="1"/>
</dbReference>
<dbReference type="eggNOG" id="KOG1269">
    <property type="taxonomic scope" value="Eukaryota"/>
</dbReference>
<dbReference type="Pfam" id="PF08498">
    <property type="entry name" value="Sterol_MT_C"/>
    <property type="match status" value="1"/>
</dbReference>
<evidence type="ECO:0000256" key="6">
    <source>
        <dbReference type="RuleBase" id="RU362025"/>
    </source>
</evidence>
<dbReference type="EMBL" id="KE346367">
    <property type="protein sequence ID" value="KJE94634.1"/>
    <property type="molecule type" value="Genomic_DNA"/>
</dbReference>
<dbReference type="InterPro" id="IPR029063">
    <property type="entry name" value="SAM-dependent_MTases_sf"/>
</dbReference>
<dbReference type="CDD" id="cd02440">
    <property type="entry name" value="AdoMet_MTases"/>
    <property type="match status" value="1"/>
</dbReference>
<dbReference type="GO" id="GO:0016126">
    <property type="term" value="P:sterol biosynthetic process"/>
    <property type="evidence" value="ECO:0007669"/>
    <property type="project" value="TreeGrafter"/>
</dbReference>
<dbReference type="InterPro" id="IPR013216">
    <property type="entry name" value="Methyltransf_11"/>
</dbReference>
<dbReference type="PhylomeDB" id="A0A0D2X3N8"/>
<dbReference type="InterPro" id="IPR030384">
    <property type="entry name" value="MeTrfase_SMT"/>
</dbReference>
<dbReference type="AlphaFoldDB" id="A0A0D2X3N8"/>
<evidence type="ECO:0000256" key="1">
    <source>
        <dbReference type="ARBA" id="ARBA00022603"/>
    </source>
</evidence>
<reference evidence="9" key="1">
    <citation type="submission" date="2011-02" db="EMBL/GenBank/DDBJ databases">
        <title>The Genome Sequence of Capsaspora owczarzaki ATCC 30864.</title>
        <authorList>
            <person name="Russ C."/>
            <person name="Cuomo C."/>
            <person name="Burger G."/>
            <person name="Gray M.W."/>
            <person name="Holland P.W.H."/>
            <person name="King N."/>
            <person name="Lang F.B.F."/>
            <person name="Roger A.J."/>
            <person name="Ruiz-Trillo I."/>
            <person name="Young S.K."/>
            <person name="Zeng Q."/>
            <person name="Gargeya S."/>
            <person name="Alvarado L."/>
            <person name="Berlin A."/>
            <person name="Chapman S.B."/>
            <person name="Chen Z."/>
            <person name="Freedman E."/>
            <person name="Gellesch M."/>
            <person name="Goldberg J."/>
            <person name="Griggs A."/>
            <person name="Gujja S."/>
            <person name="Heilman E."/>
            <person name="Heiman D."/>
            <person name="Howarth C."/>
            <person name="Mehta T."/>
            <person name="Neiman D."/>
            <person name="Pearson M."/>
            <person name="Roberts A."/>
            <person name="Saif S."/>
            <person name="Shea T."/>
            <person name="Shenoy N."/>
            <person name="Sisk P."/>
            <person name="Stolte C."/>
            <person name="Sykes S."/>
            <person name="White J."/>
            <person name="Yandava C."/>
            <person name="Haas B."/>
            <person name="Nusbaum C."/>
            <person name="Birren B."/>
        </authorList>
    </citation>
    <scope>NUCLEOTIDE SEQUENCE</scope>
    <source>
        <strain evidence="9">ATCC 30864</strain>
    </source>
</reference>
<keyword evidence="9" id="KW-1185">Reference proteome</keyword>
<sequence>MSDSQKPVASTATSLVPTAFLKGSIARDNVSTVASEYEAFYDDSKKDRVEERKSMYTTLVNHYYDLATDFYEYGWGQSFHFAPRCATESFVQSIVRHEHYLALKMRLQPGQKIADFGCGVGGPMREIARFSGAHVVGINNNAYQIQRGGIHNAKAKLEAQCSFIKADFLHVPVPDESFDGAYAIEATCHAPDRVAVFSEVFRSLKPGAYFSGYEWVMTSKYNPNDPKQVQIKKDIEEGDGLPDLIYDHEVVDALKKAGFEIVEISDLAETGDIPWYQPLAGSWSLSGFRMTWLGRLCTHAFVNVIETLRVAPSGTAKISSVLLKAAQGLVAGGQTKIFTPMMFFLVRKPERK</sequence>
<dbReference type="GO" id="GO:0005783">
    <property type="term" value="C:endoplasmic reticulum"/>
    <property type="evidence" value="ECO:0007669"/>
    <property type="project" value="TreeGrafter"/>
</dbReference>
<dbReference type="SUPFAM" id="SSF53335">
    <property type="entry name" value="S-adenosyl-L-methionine-dependent methyltransferases"/>
    <property type="match status" value="1"/>
</dbReference>
<comment type="similarity">
    <text evidence="4 5 6">Belongs to the class I-like SAM-binding methyltransferase superfamily. Erg6/SMT family.</text>
</comment>
<evidence type="ECO:0000256" key="4">
    <source>
        <dbReference type="ARBA" id="ARBA00038188"/>
    </source>
</evidence>
<keyword evidence="3 5" id="KW-0949">S-adenosyl-L-methionine</keyword>
<name>A0A0D2X3N8_CAPO3</name>
<evidence type="ECO:0000256" key="2">
    <source>
        <dbReference type="ARBA" id="ARBA00022679"/>
    </source>
</evidence>
<feature type="domain" description="SAM-dependent methyltransferase Erg6/SMT-type" evidence="7">
    <location>
        <begin position="63"/>
        <end position="349"/>
    </location>
</feature>
<dbReference type="EC" id="2.1.1.-" evidence="6"/>
<dbReference type="GO" id="GO:0032259">
    <property type="term" value="P:methylation"/>
    <property type="evidence" value="ECO:0007669"/>
    <property type="project" value="UniProtKB-KW"/>
</dbReference>
<dbReference type="InParanoid" id="A0A0D2X3N8"/>
<evidence type="ECO:0000313" key="8">
    <source>
        <dbReference type="EMBL" id="KJE94634.1"/>
    </source>
</evidence>
<keyword evidence="2 5" id="KW-0808">Transferase</keyword>
<dbReference type="RefSeq" id="XP_004346937.1">
    <property type="nucleotide sequence ID" value="XM_004346887.2"/>
</dbReference>
<dbReference type="InterPro" id="IPR050447">
    <property type="entry name" value="Erg6_SMT_methyltransf"/>
</dbReference>
<protein>
    <recommendedName>
        <fullName evidence="6">Methyltransferase</fullName>
        <ecNumber evidence="6">2.1.1.-</ecNumber>
    </recommendedName>
</protein>
<dbReference type="OrthoDB" id="4310724at2759"/>
<dbReference type="FunCoup" id="A0A0D2X3N8">
    <property type="interactions" value="124"/>
</dbReference>
<evidence type="ECO:0000313" key="9">
    <source>
        <dbReference type="Proteomes" id="UP000008743"/>
    </source>
</evidence>
<dbReference type="Proteomes" id="UP000008743">
    <property type="component" value="Unassembled WGS sequence"/>
</dbReference>
<gene>
    <name evidence="8" type="ORF">CAOG_005252</name>
</gene>
<dbReference type="InterPro" id="IPR013705">
    <property type="entry name" value="Sterol_MeTrfase_C"/>
</dbReference>
<evidence type="ECO:0000259" key="7">
    <source>
        <dbReference type="PROSITE" id="PS51685"/>
    </source>
</evidence>
<evidence type="ECO:0000256" key="3">
    <source>
        <dbReference type="ARBA" id="ARBA00022691"/>
    </source>
</evidence>
<accession>A0A0D2X3N8</accession>
<evidence type="ECO:0000256" key="5">
    <source>
        <dbReference type="PROSITE-ProRule" id="PRU01022"/>
    </source>
</evidence>
<dbReference type="PANTHER" id="PTHR44068:SF1">
    <property type="entry name" value="HYPOTHETICAL LOC100005854"/>
    <property type="match status" value="1"/>
</dbReference>
<proteinExistence type="inferred from homology"/>
<dbReference type="Gene3D" id="3.40.50.150">
    <property type="entry name" value="Vaccinia Virus protein VP39"/>
    <property type="match status" value="1"/>
</dbReference>
<keyword evidence="1 5" id="KW-0489">Methyltransferase</keyword>
<dbReference type="Pfam" id="PF08241">
    <property type="entry name" value="Methyltransf_11"/>
    <property type="match status" value="1"/>
</dbReference>